<dbReference type="EMBL" id="CAJOBJ010218025">
    <property type="protein sequence ID" value="CAF5026696.1"/>
    <property type="molecule type" value="Genomic_DNA"/>
</dbReference>
<dbReference type="Proteomes" id="UP000676336">
    <property type="component" value="Unassembled WGS sequence"/>
</dbReference>
<organism evidence="4 5">
    <name type="scientific">Rotaria magnacalcarata</name>
    <dbReference type="NCBI Taxonomy" id="392030"/>
    <lineage>
        <taxon>Eukaryota</taxon>
        <taxon>Metazoa</taxon>
        <taxon>Spiralia</taxon>
        <taxon>Gnathifera</taxon>
        <taxon>Rotifera</taxon>
        <taxon>Eurotatoria</taxon>
        <taxon>Bdelloidea</taxon>
        <taxon>Philodinida</taxon>
        <taxon>Philodinidae</taxon>
        <taxon>Rotaria</taxon>
    </lineage>
</organism>
<feature type="non-terminal residue" evidence="4">
    <location>
        <position position="1"/>
    </location>
</feature>
<sequence>LIGPASESAMNIDLTIALRNRTERHRGLTVNLLPGKSRKNMAKQLEDLGNYRNR</sequence>
<reference evidence="4" key="1">
    <citation type="submission" date="2021-02" db="EMBL/GenBank/DDBJ databases">
        <authorList>
            <person name="Nowell W R."/>
        </authorList>
    </citation>
    <scope>NUCLEOTIDE SEQUENCE</scope>
</reference>
<evidence type="ECO:0000313" key="2">
    <source>
        <dbReference type="EMBL" id="CAF4852596.1"/>
    </source>
</evidence>
<accession>A0A8S3DJY2</accession>
<comment type="caution">
    <text evidence="4">The sequence shown here is derived from an EMBL/GenBank/DDBJ whole genome shotgun (WGS) entry which is preliminary data.</text>
</comment>
<evidence type="ECO:0000313" key="1">
    <source>
        <dbReference type="EMBL" id="CAF4852322.1"/>
    </source>
</evidence>
<dbReference type="AlphaFoldDB" id="A0A8S3DJY2"/>
<feature type="non-terminal residue" evidence="4">
    <location>
        <position position="54"/>
    </location>
</feature>
<gene>
    <name evidence="1" type="ORF">BYL167_LOCUS50248</name>
    <name evidence="2" type="ORF">BYL167_LOCUS50260</name>
    <name evidence="4" type="ORF">GIL414_LOCUS58669</name>
    <name evidence="3" type="ORF">SMN809_LOCUS57053</name>
</gene>
<dbReference type="EMBL" id="CAJOBI010206921">
    <property type="protein sequence ID" value="CAF5007674.1"/>
    <property type="molecule type" value="Genomic_DNA"/>
</dbReference>
<evidence type="ECO:0000313" key="3">
    <source>
        <dbReference type="EMBL" id="CAF5007674.1"/>
    </source>
</evidence>
<dbReference type="Proteomes" id="UP000681720">
    <property type="component" value="Unassembled WGS sequence"/>
</dbReference>
<proteinExistence type="predicted"/>
<dbReference type="EMBL" id="CAJOBH010152853">
    <property type="protein sequence ID" value="CAF4852322.1"/>
    <property type="molecule type" value="Genomic_DNA"/>
</dbReference>
<evidence type="ECO:0000313" key="5">
    <source>
        <dbReference type="Proteomes" id="UP000681720"/>
    </source>
</evidence>
<name>A0A8S3DJY2_9BILA</name>
<evidence type="ECO:0000313" key="4">
    <source>
        <dbReference type="EMBL" id="CAF5026696.1"/>
    </source>
</evidence>
<protein>
    <submittedName>
        <fullName evidence="4">Uncharacterized protein</fullName>
    </submittedName>
</protein>
<dbReference type="Proteomes" id="UP000681967">
    <property type="component" value="Unassembled WGS sequence"/>
</dbReference>
<dbReference type="EMBL" id="CAJOBH010152940">
    <property type="protein sequence ID" value="CAF4852596.1"/>
    <property type="molecule type" value="Genomic_DNA"/>
</dbReference>